<dbReference type="RefSeq" id="WP_269657936.1">
    <property type="nucleotide sequence ID" value="NZ_CP114413.1"/>
</dbReference>
<feature type="region of interest" description="Disordered" evidence="1">
    <location>
        <begin position="147"/>
        <end position="170"/>
    </location>
</feature>
<gene>
    <name evidence="2" type="ORF">STRCI_001349</name>
</gene>
<evidence type="ECO:0000256" key="1">
    <source>
        <dbReference type="SAM" id="MobiDB-lite"/>
    </source>
</evidence>
<proteinExistence type="predicted"/>
<name>A0ABY7K6V6_9ACTN</name>
<evidence type="ECO:0008006" key="4">
    <source>
        <dbReference type="Google" id="ProtNLM"/>
    </source>
</evidence>
<evidence type="ECO:0000313" key="2">
    <source>
        <dbReference type="EMBL" id="WAZ20248.1"/>
    </source>
</evidence>
<accession>A0ABY7K6V6</accession>
<evidence type="ECO:0000313" key="3">
    <source>
        <dbReference type="Proteomes" id="UP001164439"/>
    </source>
</evidence>
<dbReference type="Proteomes" id="UP001164439">
    <property type="component" value="Chromosome"/>
</dbReference>
<dbReference type="EMBL" id="CP114413">
    <property type="protein sequence ID" value="WAZ20248.1"/>
    <property type="molecule type" value="Genomic_DNA"/>
</dbReference>
<organism evidence="2 3">
    <name type="scientific">Streptomyces cinnabarinus</name>
    <dbReference type="NCBI Taxonomy" id="67287"/>
    <lineage>
        <taxon>Bacteria</taxon>
        <taxon>Bacillati</taxon>
        <taxon>Actinomycetota</taxon>
        <taxon>Actinomycetes</taxon>
        <taxon>Kitasatosporales</taxon>
        <taxon>Streptomycetaceae</taxon>
        <taxon>Streptomyces</taxon>
    </lineage>
</organism>
<keyword evidence="3" id="KW-1185">Reference proteome</keyword>
<reference evidence="2" key="1">
    <citation type="submission" date="2022-12" db="EMBL/GenBank/DDBJ databases">
        <authorList>
            <person name="Ruckert C."/>
            <person name="Busche T."/>
            <person name="Kalinowski J."/>
            <person name="Wittmann C."/>
        </authorList>
    </citation>
    <scope>NUCLEOTIDE SEQUENCE</scope>
    <source>
        <strain evidence="2">DSM 40467</strain>
    </source>
</reference>
<protein>
    <recommendedName>
        <fullName evidence="4">Transcriptional regulator</fullName>
    </recommendedName>
</protein>
<sequence>MGAPATPPPPAEALLIRLVREAAGLSPETAAARMESRFSGSRWRQIERGWRKDSDTPVVAPDQTLAQMCFSLRISAERLAETGRTAAVEILREMERTSAPIPDESPERSPLAALEEWQQKVILNALDERPRSPQEKALLLRTLAAKIEAEATSEPTGKDEGGRQTPGRSA</sequence>